<sequence>MYLLNETAFMDSEELIDTDGESLVSSSIPHQPNYNSIWVFGSMILTICVLLVLGLSCEHYRSKKRRSLLMQNSFDDNKMFTKYLYVHLTFHKLNNLVLATDTETTRLITSQTNQKTYGNFTSDKKLQKHKFKNNRTKKFSYFVSIPEEEEEPRDFITGVN</sequence>
<organism evidence="2">
    <name type="scientific">Clastoptera arizonana</name>
    <name type="common">Arizona spittle bug</name>
    <dbReference type="NCBI Taxonomy" id="38151"/>
    <lineage>
        <taxon>Eukaryota</taxon>
        <taxon>Metazoa</taxon>
        <taxon>Ecdysozoa</taxon>
        <taxon>Arthropoda</taxon>
        <taxon>Hexapoda</taxon>
        <taxon>Insecta</taxon>
        <taxon>Pterygota</taxon>
        <taxon>Neoptera</taxon>
        <taxon>Paraneoptera</taxon>
        <taxon>Hemiptera</taxon>
        <taxon>Auchenorrhyncha</taxon>
        <taxon>Cercopoidea</taxon>
        <taxon>Clastopteridae</taxon>
        <taxon>Clastoptera</taxon>
    </lineage>
</organism>
<accession>A0A1B6D6J6</accession>
<reference evidence="2" key="1">
    <citation type="submission" date="2015-12" db="EMBL/GenBank/DDBJ databases">
        <title>De novo transcriptome assembly of four potential Pierce s Disease insect vectors from Arizona vineyards.</title>
        <authorList>
            <person name="Tassone E.E."/>
        </authorList>
    </citation>
    <scope>NUCLEOTIDE SEQUENCE</scope>
</reference>
<dbReference type="AlphaFoldDB" id="A0A1B6D6J6"/>
<evidence type="ECO:0000256" key="1">
    <source>
        <dbReference type="SAM" id="Phobius"/>
    </source>
</evidence>
<keyword evidence="1" id="KW-1133">Transmembrane helix</keyword>
<evidence type="ECO:0000313" key="2">
    <source>
        <dbReference type="EMBL" id="JAS21185.1"/>
    </source>
</evidence>
<feature type="transmembrane region" description="Helical" evidence="1">
    <location>
        <begin position="37"/>
        <end position="57"/>
    </location>
</feature>
<keyword evidence="1" id="KW-0472">Membrane</keyword>
<dbReference type="EMBL" id="GEDC01016113">
    <property type="protein sequence ID" value="JAS21185.1"/>
    <property type="molecule type" value="Transcribed_RNA"/>
</dbReference>
<gene>
    <name evidence="2" type="ORF">g.4200</name>
</gene>
<keyword evidence="1" id="KW-0812">Transmembrane</keyword>
<name>A0A1B6D6J6_9HEMI</name>
<proteinExistence type="predicted"/>
<protein>
    <submittedName>
        <fullName evidence="2">Uncharacterized protein</fullName>
    </submittedName>
</protein>